<keyword evidence="2" id="KW-1185">Reference proteome</keyword>
<name>A0AAE0LYB9_9PEZI</name>
<evidence type="ECO:0000313" key="2">
    <source>
        <dbReference type="Proteomes" id="UP001283341"/>
    </source>
</evidence>
<organism evidence="1 2">
    <name type="scientific">Apodospora peruviana</name>
    <dbReference type="NCBI Taxonomy" id="516989"/>
    <lineage>
        <taxon>Eukaryota</taxon>
        <taxon>Fungi</taxon>
        <taxon>Dikarya</taxon>
        <taxon>Ascomycota</taxon>
        <taxon>Pezizomycotina</taxon>
        <taxon>Sordariomycetes</taxon>
        <taxon>Sordariomycetidae</taxon>
        <taxon>Sordariales</taxon>
        <taxon>Lasiosphaeriaceae</taxon>
        <taxon>Apodospora</taxon>
    </lineage>
</organism>
<dbReference type="EMBL" id="JAUEDM010000009">
    <property type="protein sequence ID" value="KAK3312258.1"/>
    <property type="molecule type" value="Genomic_DNA"/>
</dbReference>
<protein>
    <submittedName>
        <fullName evidence="1">Uncharacterized protein</fullName>
    </submittedName>
</protein>
<gene>
    <name evidence="1" type="ORF">B0H66DRAFT_538557</name>
</gene>
<reference evidence="1" key="1">
    <citation type="journal article" date="2023" name="Mol. Phylogenet. Evol.">
        <title>Genome-scale phylogeny and comparative genomics of the fungal order Sordariales.</title>
        <authorList>
            <person name="Hensen N."/>
            <person name="Bonometti L."/>
            <person name="Westerberg I."/>
            <person name="Brannstrom I.O."/>
            <person name="Guillou S."/>
            <person name="Cros-Aarteil S."/>
            <person name="Calhoun S."/>
            <person name="Haridas S."/>
            <person name="Kuo A."/>
            <person name="Mondo S."/>
            <person name="Pangilinan J."/>
            <person name="Riley R."/>
            <person name="LaButti K."/>
            <person name="Andreopoulos B."/>
            <person name="Lipzen A."/>
            <person name="Chen C."/>
            <person name="Yan M."/>
            <person name="Daum C."/>
            <person name="Ng V."/>
            <person name="Clum A."/>
            <person name="Steindorff A."/>
            <person name="Ohm R.A."/>
            <person name="Martin F."/>
            <person name="Silar P."/>
            <person name="Natvig D.O."/>
            <person name="Lalanne C."/>
            <person name="Gautier V."/>
            <person name="Ament-Velasquez S.L."/>
            <person name="Kruys A."/>
            <person name="Hutchinson M.I."/>
            <person name="Powell A.J."/>
            <person name="Barry K."/>
            <person name="Miller A.N."/>
            <person name="Grigoriev I.V."/>
            <person name="Debuchy R."/>
            <person name="Gladieux P."/>
            <person name="Hiltunen Thoren M."/>
            <person name="Johannesson H."/>
        </authorList>
    </citation>
    <scope>NUCLEOTIDE SEQUENCE</scope>
    <source>
        <strain evidence="1">CBS 118394</strain>
    </source>
</reference>
<sequence>MPMPMHGFNDPDPLDLDLKAIFDRIWHKFKVAIHVDGGGAWSLLPYGRPIALECRQDNTRSKSWPQVMNEEYELPTSGTSRTVSQMSIGQTSASVAMSGNVARRGRSSFLSARLQSLPHRQQVRLLRIRKRRATRLSTRRAERVPDLYLRPDADESPRWPRPLRSGPEGHFDQICHKFKASDEHPGRTAKLGRWLSQVPVAIHVNEGDFIVTVLAATKKKAIEAIAALRSTLIRKPGDKNV</sequence>
<reference evidence="1" key="2">
    <citation type="submission" date="2023-06" db="EMBL/GenBank/DDBJ databases">
        <authorList>
            <consortium name="Lawrence Berkeley National Laboratory"/>
            <person name="Haridas S."/>
            <person name="Hensen N."/>
            <person name="Bonometti L."/>
            <person name="Westerberg I."/>
            <person name="Brannstrom I.O."/>
            <person name="Guillou S."/>
            <person name="Cros-Aarteil S."/>
            <person name="Calhoun S."/>
            <person name="Kuo A."/>
            <person name="Mondo S."/>
            <person name="Pangilinan J."/>
            <person name="Riley R."/>
            <person name="Labutti K."/>
            <person name="Andreopoulos B."/>
            <person name="Lipzen A."/>
            <person name="Chen C."/>
            <person name="Yanf M."/>
            <person name="Daum C."/>
            <person name="Ng V."/>
            <person name="Clum A."/>
            <person name="Steindorff A."/>
            <person name="Ohm R."/>
            <person name="Martin F."/>
            <person name="Silar P."/>
            <person name="Natvig D."/>
            <person name="Lalanne C."/>
            <person name="Gautier V."/>
            <person name="Ament-Velasquez S.L."/>
            <person name="Kruys A."/>
            <person name="Hutchinson M.I."/>
            <person name="Powell A.J."/>
            <person name="Barry K."/>
            <person name="Miller A.N."/>
            <person name="Grigoriev I.V."/>
            <person name="Debuchy R."/>
            <person name="Gladieux P."/>
            <person name="Thoren M.H."/>
            <person name="Johannesson H."/>
        </authorList>
    </citation>
    <scope>NUCLEOTIDE SEQUENCE</scope>
    <source>
        <strain evidence="1">CBS 118394</strain>
    </source>
</reference>
<accession>A0AAE0LYB9</accession>
<comment type="caution">
    <text evidence="1">The sequence shown here is derived from an EMBL/GenBank/DDBJ whole genome shotgun (WGS) entry which is preliminary data.</text>
</comment>
<dbReference type="AlphaFoldDB" id="A0AAE0LYB9"/>
<proteinExistence type="predicted"/>
<evidence type="ECO:0000313" key="1">
    <source>
        <dbReference type="EMBL" id="KAK3312258.1"/>
    </source>
</evidence>
<dbReference type="Proteomes" id="UP001283341">
    <property type="component" value="Unassembled WGS sequence"/>
</dbReference>